<dbReference type="Pfam" id="PF04245">
    <property type="entry name" value="NA37"/>
    <property type="match status" value="1"/>
</dbReference>
<dbReference type="EMBL" id="PVLR01000002">
    <property type="protein sequence ID" value="PRD70482.1"/>
    <property type="molecule type" value="Genomic_DNA"/>
</dbReference>
<sequence length="356" mass="40017">MTAPIEAVLSQAQRDSMQMESFIFHIIEPDEAEQQQVLFLDEVQLQNRQKEFFLARLREVLAGTQYVFKPDSVHLKEKCEQLVAAPEDFNQLSRQITSDFADRHGIQMSGGVFVVSTVRYLAAANEWKKLVLLVKMDKSASFSYSRTEVNGRWVAVVNENPNSLSESKAAIQKSAVIDAQGHFAWDVLAYDRVKAPRLGDYYKAFLGVEERQQDSVLTRNAHSTVRKWAKQLSAELIPPDEDAHTYTGRALNYLRDHTSFDTAAFIDAVVRDENVERKQALQSQLQDALVAAGVAGQTFSPQPNSLPSRERKQKYQTAEGVTITFEGDKDVAGLRIEHLANGGSRIIIQTSKLDLQ</sequence>
<comment type="caution">
    <text evidence="1">The sequence shown here is derived from an EMBL/GenBank/DDBJ whole genome shotgun (WGS) entry which is preliminary data.</text>
</comment>
<gene>
    <name evidence="1" type="ORF">C6P61_00525</name>
</gene>
<dbReference type="GO" id="GO:0009295">
    <property type="term" value="C:nucleoid"/>
    <property type="evidence" value="ECO:0007669"/>
    <property type="project" value="InterPro"/>
</dbReference>
<organism evidence="1 2">
    <name type="scientific">Malikia spinosa</name>
    <dbReference type="NCBI Taxonomy" id="86180"/>
    <lineage>
        <taxon>Bacteria</taxon>
        <taxon>Pseudomonadati</taxon>
        <taxon>Pseudomonadota</taxon>
        <taxon>Betaproteobacteria</taxon>
        <taxon>Burkholderiales</taxon>
        <taxon>Comamonadaceae</taxon>
        <taxon>Malikia</taxon>
    </lineage>
</organism>
<evidence type="ECO:0008006" key="3">
    <source>
        <dbReference type="Google" id="ProtNLM"/>
    </source>
</evidence>
<proteinExistence type="predicted"/>
<evidence type="ECO:0000313" key="2">
    <source>
        <dbReference type="Proteomes" id="UP000238326"/>
    </source>
</evidence>
<dbReference type="RefSeq" id="WP_105727972.1">
    <property type="nucleotide sequence ID" value="NZ_PVLR01000002.1"/>
</dbReference>
<dbReference type="Proteomes" id="UP000238326">
    <property type="component" value="Unassembled WGS sequence"/>
</dbReference>
<keyword evidence="2" id="KW-1185">Reference proteome</keyword>
<evidence type="ECO:0000313" key="1">
    <source>
        <dbReference type="EMBL" id="PRD70482.1"/>
    </source>
</evidence>
<name>A0A2S9KJ73_9BURK</name>
<reference evidence="1 2" key="1">
    <citation type="submission" date="2018-03" db="EMBL/GenBank/DDBJ databases">
        <title>Comparative genomics illustrates the genes involved in a hyperalkaliphilic mechanisms of Serpentinomonas isolated from highly-alkaline calcium-rich serpentinized springs.</title>
        <authorList>
            <person name="Suzuki S."/>
            <person name="Ishii S."/>
            <person name="Walworth N."/>
            <person name="Bird L."/>
            <person name="Kuenen J.G."/>
            <person name="Nealson K.H."/>
        </authorList>
    </citation>
    <scope>NUCLEOTIDE SEQUENCE [LARGE SCALE GENOMIC DNA]</scope>
    <source>
        <strain evidence="1 2">83</strain>
    </source>
</reference>
<dbReference type="InterPro" id="IPR007358">
    <property type="entry name" value="Nucleoid_associated_NdpA"/>
</dbReference>
<dbReference type="OrthoDB" id="9178145at2"/>
<protein>
    <recommendedName>
        <fullName evidence="3">Nucleoid-associated protein</fullName>
    </recommendedName>
</protein>
<accession>A0A2S9KJ73</accession>
<dbReference type="AlphaFoldDB" id="A0A2S9KJ73"/>